<feature type="region of interest" description="Disordered" evidence="1">
    <location>
        <begin position="170"/>
        <end position="237"/>
    </location>
</feature>
<dbReference type="Proteomes" id="UP000763557">
    <property type="component" value="Unassembled WGS sequence"/>
</dbReference>
<evidence type="ECO:0000313" key="4">
    <source>
        <dbReference type="Proteomes" id="UP000763557"/>
    </source>
</evidence>
<name>A0ABX2F9K7_9PSEU</name>
<comment type="caution">
    <text evidence="3">The sequence shown here is derived from an EMBL/GenBank/DDBJ whole genome shotgun (WGS) entry which is preliminary data.</text>
</comment>
<gene>
    <name evidence="3" type="ORF">GC106_50540</name>
</gene>
<keyword evidence="2" id="KW-1133">Transmembrane helix</keyword>
<proteinExistence type="predicted"/>
<reference evidence="3 4" key="1">
    <citation type="submission" date="2020-01" db="EMBL/GenBank/DDBJ databases">
        <title>Kibdelosporangium persica a novel Actinomycetes from a hot desert in Iran.</title>
        <authorList>
            <person name="Safaei N."/>
            <person name="Zaburannyi N."/>
            <person name="Mueller R."/>
            <person name="Wink J."/>
        </authorList>
    </citation>
    <scope>NUCLEOTIDE SEQUENCE [LARGE SCALE GENOMIC DNA]</scope>
    <source>
        <strain evidence="3 4">4NS15</strain>
    </source>
</reference>
<dbReference type="RefSeq" id="WP_173136185.1">
    <property type="nucleotide sequence ID" value="NZ_CBCSGW010000065.1"/>
</dbReference>
<keyword evidence="4" id="KW-1185">Reference proteome</keyword>
<feature type="transmembrane region" description="Helical" evidence="2">
    <location>
        <begin position="100"/>
        <end position="120"/>
    </location>
</feature>
<feature type="region of interest" description="Disordered" evidence="1">
    <location>
        <begin position="1"/>
        <end position="26"/>
    </location>
</feature>
<accession>A0ABX2F9K7</accession>
<feature type="compositionally biased region" description="Low complexity" evidence="1">
    <location>
        <begin position="1"/>
        <end position="21"/>
    </location>
</feature>
<feature type="transmembrane region" description="Helical" evidence="2">
    <location>
        <begin position="68"/>
        <end position="93"/>
    </location>
</feature>
<feature type="transmembrane region" description="Helical" evidence="2">
    <location>
        <begin position="140"/>
        <end position="159"/>
    </location>
</feature>
<protein>
    <submittedName>
        <fullName evidence="3">Uncharacterized protein</fullName>
    </submittedName>
</protein>
<organism evidence="3 4">
    <name type="scientific">Kibdelosporangium persicum</name>
    <dbReference type="NCBI Taxonomy" id="2698649"/>
    <lineage>
        <taxon>Bacteria</taxon>
        <taxon>Bacillati</taxon>
        <taxon>Actinomycetota</taxon>
        <taxon>Actinomycetes</taxon>
        <taxon>Pseudonocardiales</taxon>
        <taxon>Pseudonocardiaceae</taxon>
        <taxon>Kibdelosporangium</taxon>
    </lineage>
</organism>
<evidence type="ECO:0000313" key="3">
    <source>
        <dbReference type="EMBL" id="NRN67814.1"/>
    </source>
</evidence>
<evidence type="ECO:0000256" key="1">
    <source>
        <dbReference type="SAM" id="MobiDB-lite"/>
    </source>
</evidence>
<sequence length="237" mass="25077">MTYPQQGGYPQQPYPQHQQPYPSAPAGGGNPATAIIAAVLALAVAAFEIVVLVNWLDVIGSRFSAVPADLMVTLVVQALATLLLIVGAIIVLLRKTAGAVLTIIGAILALVGFFLEPILGFEGQVGRFLESVFEFGESGATFRALILIGAPLVLIFAALPPTFKYLRGNRNDYPQQYPPSGGYPQQGYQADPSSGGFPQQGYPANPNSGGFPQQGYPQQGGYPQQQQGGGYPQQQGW</sequence>
<keyword evidence="2" id="KW-0812">Transmembrane</keyword>
<evidence type="ECO:0000256" key="2">
    <source>
        <dbReference type="SAM" id="Phobius"/>
    </source>
</evidence>
<feature type="compositionally biased region" description="Low complexity" evidence="1">
    <location>
        <begin position="173"/>
        <end position="189"/>
    </location>
</feature>
<dbReference type="EMBL" id="JAAATY010000016">
    <property type="protein sequence ID" value="NRN67814.1"/>
    <property type="molecule type" value="Genomic_DNA"/>
</dbReference>
<feature type="compositionally biased region" description="Low complexity" evidence="1">
    <location>
        <begin position="209"/>
        <end position="237"/>
    </location>
</feature>
<feature type="transmembrane region" description="Helical" evidence="2">
    <location>
        <begin position="34"/>
        <end position="56"/>
    </location>
</feature>
<keyword evidence="2" id="KW-0472">Membrane</keyword>